<feature type="domain" description="YCII-related" evidence="2">
    <location>
        <begin position="1"/>
        <end position="81"/>
    </location>
</feature>
<sequence length="96" mass="11093">MFVVSLTYTNGIEKVNQHLEEHRQYLDEHYAKGHFIASGRKEPRTGGVILAHGMTRAELEEMITFDPFYRNQAASYQITEFVPSKTSEQLNFLQEA</sequence>
<dbReference type="InterPro" id="IPR005545">
    <property type="entry name" value="YCII"/>
</dbReference>
<gene>
    <name evidence="3" type="ORF">LDJ79_07115</name>
</gene>
<dbReference type="EMBL" id="JAIWIU010000041">
    <property type="protein sequence ID" value="MCA2015875.1"/>
    <property type="molecule type" value="Genomic_DNA"/>
</dbReference>
<dbReference type="PANTHER" id="PTHR37828:SF1">
    <property type="entry name" value="YCII-RELATED DOMAIN-CONTAINING PROTEIN"/>
    <property type="match status" value="1"/>
</dbReference>
<dbReference type="Proteomes" id="UP001199044">
    <property type="component" value="Unassembled WGS sequence"/>
</dbReference>
<organism evidence="3 4">
    <name type="scientific">Vibrio tritonius</name>
    <dbReference type="NCBI Taxonomy" id="1435069"/>
    <lineage>
        <taxon>Bacteria</taxon>
        <taxon>Pseudomonadati</taxon>
        <taxon>Pseudomonadota</taxon>
        <taxon>Gammaproteobacteria</taxon>
        <taxon>Vibrionales</taxon>
        <taxon>Vibrionaceae</taxon>
        <taxon>Vibrio</taxon>
    </lineage>
</organism>
<protein>
    <submittedName>
        <fullName evidence="3">YciI family protein</fullName>
    </submittedName>
</protein>
<keyword evidence="4" id="KW-1185">Reference proteome</keyword>
<dbReference type="Gene3D" id="3.30.70.1060">
    <property type="entry name" value="Dimeric alpha+beta barrel"/>
    <property type="match status" value="1"/>
</dbReference>
<name>A0ABS7YNN2_9VIBR</name>
<evidence type="ECO:0000313" key="3">
    <source>
        <dbReference type="EMBL" id="MCA2015875.1"/>
    </source>
</evidence>
<evidence type="ECO:0000259" key="2">
    <source>
        <dbReference type="Pfam" id="PF03795"/>
    </source>
</evidence>
<dbReference type="InterPro" id="IPR011008">
    <property type="entry name" value="Dimeric_a/b-barrel"/>
</dbReference>
<dbReference type="SUPFAM" id="SSF54909">
    <property type="entry name" value="Dimeric alpha+beta barrel"/>
    <property type="match status" value="1"/>
</dbReference>
<dbReference type="PANTHER" id="PTHR37828">
    <property type="entry name" value="GSR2449 PROTEIN"/>
    <property type="match status" value="1"/>
</dbReference>
<evidence type="ECO:0000313" key="4">
    <source>
        <dbReference type="Proteomes" id="UP001199044"/>
    </source>
</evidence>
<dbReference type="RefSeq" id="WP_225250087.1">
    <property type="nucleotide sequence ID" value="NZ_JAIWIU010000041.1"/>
</dbReference>
<comment type="caution">
    <text evidence="3">The sequence shown here is derived from an EMBL/GenBank/DDBJ whole genome shotgun (WGS) entry which is preliminary data.</text>
</comment>
<evidence type="ECO:0000256" key="1">
    <source>
        <dbReference type="ARBA" id="ARBA00007689"/>
    </source>
</evidence>
<accession>A0ABS7YNN2</accession>
<reference evidence="4" key="1">
    <citation type="submission" date="2023-07" db="EMBL/GenBank/DDBJ databases">
        <title>Molecular identification of indigenous halophilic bacteria isolated from red sea cost, biodegradation of synthetic dyes and assessment of degraded metabolite toxicity.</title>
        <authorList>
            <person name="Chaieb K."/>
            <person name="Altayb H.N."/>
        </authorList>
    </citation>
    <scope>NUCLEOTIDE SEQUENCE [LARGE SCALE GENOMIC DNA]</scope>
    <source>
        <strain evidence="4">K20</strain>
    </source>
</reference>
<dbReference type="Pfam" id="PF03795">
    <property type="entry name" value="YCII"/>
    <property type="match status" value="1"/>
</dbReference>
<proteinExistence type="inferred from homology"/>
<comment type="similarity">
    <text evidence="1">Belongs to the YciI family.</text>
</comment>